<reference evidence="3 4" key="1">
    <citation type="submission" date="2016-03" db="EMBL/GenBank/DDBJ databases">
        <title>Whole genome sequencing of Grifola frondosa 9006-11.</title>
        <authorList>
            <person name="Min B."/>
            <person name="Park H."/>
            <person name="Kim J.-G."/>
            <person name="Cho H."/>
            <person name="Oh Y.-L."/>
            <person name="Kong W.-S."/>
            <person name="Choi I.-G."/>
        </authorList>
    </citation>
    <scope>NUCLEOTIDE SEQUENCE [LARGE SCALE GENOMIC DNA]</scope>
    <source>
        <strain evidence="3 4">9006-11</strain>
    </source>
</reference>
<dbReference type="SUPFAM" id="SSF51735">
    <property type="entry name" value="NAD(P)-binding Rossmann-fold domains"/>
    <property type="match status" value="1"/>
</dbReference>
<comment type="caution">
    <text evidence="3">The sequence shown here is derived from an EMBL/GenBank/DDBJ whole genome shotgun (WGS) entry which is preliminary data.</text>
</comment>
<dbReference type="OMA" id="GIERYTM"/>
<dbReference type="InterPro" id="IPR002347">
    <property type="entry name" value="SDR_fam"/>
</dbReference>
<dbReference type="OrthoDB" id="1669814at2759"/>
<keyword evidence="2" id="KW-0560">Oxidoreductase</keyword>
<dbReference type="Gene3D" id="3.40.50.720">
    <property type="entry name" value="NAD(P)-binding Rossmann-like Domain"/>
    <property type="match status" value="1"/>
</dbReference>
<dbReference type="STRING" id="5627.A0A1C7LQ63"/>
<keyword evidence="4" id="KW-1185">Reference proteome</keyword>
<dbReference type="Pfam" id="PF13561">
    <property type="entry name" value="adh_short_C2"/>
    <property type="match status" value="2"/>
</dbReference>
<proteinExistence type="inferred from homology"/>
<dbReference type="InterPro" id="IPR036291">
    <property type="entry name" value="NAD(P)-bd_dom_sf"/>
</dbReference>
<organism evidence="3 4">
    <name type="scientific">Grifola frondosa</name>
    <name type="common">Maitake</name>
    <name type="synonym">Polyporus frondosus</name>
    <dbReference type="NCBI Taxonomy" id="5627"/>
    <lineage>
        <taxon>Eukaryota</taxon>
        <taxon>Fungi</taxon>
        <taxon>Dikarya</taxon>
        <taxon>Basidiomycota</taxon>
        <taxon>Agaricomycotina</taxon>
        <taxon>Agaricomycetes</taxon>
        <taxon>Polyporales</taxon>
        <taxon>Grifolaceae</taxon>
        <taxon>Grifola</taxon>
    </lineage>
</organism>
<comment type="similarity">
    <text evidence="1">Belongs to the short-chain dehydrogenases/reductases (SDR) family.</text>
</comment>
<gene>
    <name evidence="3" type="ORF">A0H81_13885</name>
</gene>
<dbReference type="GO" id="GO:0050664">
    <property type="term" value="F:oxidoreductase activity, acting on NAD(P)H, oxygen as acceptor"/>
    <property type="evidence" value="ECO:0007669"/>
    <property type="project" value="TreeGrafter"/>
</dbReference>
<evidence type="ECO:0000313" key="4">
    <source>
        <dbReference type="Proteomes" id="UP000092993"/>
    </source>
</evidence>
<name>A0A1C7LQ63_GRIFR</name>
<dbReference type="AlphaFoldDB" id="A0A1C7LQ63"/>
<protein>
    <submittedName>
        <fullName evidence="3">Putative NADP-dependent mannitol dehydrogenase</fullName>
    </submittedName>
</protein>
<evidence type="ECO:0000313" key="3">
    <source>
        <dbReference type="EMBL" id="OBZ66157.1"/>
    </source>
</evidence>
<dbReference type="PANTHER" id="PTHR43008">
    <property type="entry name" value="BENZIL REDUCTASE"/>
    <property type="match status" value="1"/>
</dbReference>
<dbReference type="Proteomes" id="UP000092993">
    <property type="component" value="Unassembled WGS sequence"/>
</dbReference>
<accession>A0A1C7LQ63</accession>
<dbReference type="EMBL" id="LUGG01000032">
    <property type="protein sequence ID" value="OBZ66157.1"/>
    <property type="molecule type" value="Genomic_DNA"/>
</dbReference>
<sequence>MQTSFLRRGARYKSMLQIKSARSVSAPFALRTIFSTASCTSSASESPLNARTVPLSSYGPIGVAAALHASSATPSVPTLFSHEFSLADRVALVSGGNRGIGLEMAMTLVEAGARAVYCVDLPKHPGEEWKKVKEYLERMEGKAGEGRLEYLSVDVRDQSAVWNVGERLGTEKGVWIDAISRGKCPDCYEIPRVQTEISAQVMEVNVNGVLYTAQAAGRQMARFGNGGSVILIASISGHGTNMVGGSFFPLGSCCNGSPLIPKNHACVSYNTSKSGVLQMTRSMACELGIKRIRVNSISPGYISTKCVPLQRAQATLIDSCVSDFFHPPLACFRIESHTNRILLTILQHSPLWNRMTGAFLDMQPRLLEMWASQNPLGRIGRRDELRGVVAWLASDASTFCTGSDIVVSGGHHSW</sequence>
<dbReference type="PANTHER" id="PTHR43008:SF4">
    <property type="entry name" value="CHAIN DEHYDROGENASE, PUTATIVE (AFU_ORTHOLOGUE AFUA_4G08710)-RELATED"/>
    <property type="match status" value="1"/>
</dbReference>
<evidence type="ECO:0000256" key="2">
    <source>
        <dbReference type="ARBA" id="ARBA00023002"/>
    </source>
</evidence>
<dbReference type="PRINTS" id="PR00081">
    <property type="entry name" value="GDHRDH"/>
</dbReference>
<dbReference type="GO" id="GO:0016616">
    <property type="term" value="F:oxidoreductase activity, acting on the CH-OH group of donors, NAD or NADP as acceptor"/>
    <property type="evidence" value="ECO:0007669"/>
    <property type="project" value="UniProtKB-ARBA"/>
</dbReference>
<evidence type="ECO:0000256" key="1">
    <source>
        <dbReference type="ARBA" id="ARBA00006484"/>
    </source>
</evidence>